<dbReference type="OrthoDB" id="931346at2"/>
<dbReference type="EMBL" id="FNFO01000009">
    <property type="protein sequence ID" value="SDL98059.1"/>
    <property type="molecule type" value="Genomic_DNA"/>
</dbReference>
<protein>
    <recommendedName>
        <fullName evidence="1">DUF4340 domain-containing protein</fullName>
    </recommendedName>
</protein>
<feature type="domain" description="DUF4340" evidence="1">
    <location>
        <begin position="74"/>
        <end position="250"/>
    </location>
</feature>
<evidence type="ECO:0000259" key="1">
    <source>
        <dbReference type="Pfam" id="PF14238"/>
    </source>
</evidence>
<gene>
    <name evidence="2" type="ORF">SAMN05421823_109192</name>
</gene>
<sequence>MKKTIFLIFLLAGLAAGAWWALRKHGGRTTLQQEETAFQVEDTAAVDRLFVAGKDNQTALLERQPDGRWLLNQQYAAAPAKVELLLRTLRDLTVKRPLGQAERENMIRELAVEHRKVEVYQHGQLTKVFFLGNETNDERGNYALMKGAEQPYVVYLPGFNGYLTPRFMIAGAEWRDKEVFRVPLASLRQIAVQYPKNPAAGFTLRQEGGRLALDDLPQADPQRLEAYAELFEKGLYVENYLSEQATLAPYRDSLRAEVPDVVLQLAATRNEPVQVQVYYLPGNQDRVAGLLGEQQELVTIQWQLLEKMVQPRSFFNTSLSD</sequence>
<dbReference type="STRING" id="1075417.SAMN05421823_109192"/>
<keyword evidence="3" id="KW-1185">Reference proteome</keyword>
<dbReference type="Pfam" id="PF14238">
    <property type="entry name" value="DUF4340"/>
    <property type="match status" value="1"/>
</dbReference>
<name>A0A1G9PH41_9BACT</name>
<evidence type="ECO:0000313" key="3">
    <source>
        <dbReference type="Proteomes" id="UP000198510"/>
    </source>
</evidence>
<accession>A0A1G9PH41</accession>
<dbReference type="Proteomes" id="UP000198510">
    <property type="component" value="Unassembled WGS sequence"/>
</dbReference>
<evidence type="ECO:0000313" key="2">
    <source>
        <dbReference type="EMBL" id="SDL98059.1"/>
    </source>
</evidence>
<reference evidence="2 3" key="1">
    <citation type="submission" date="2016-10" db="EMBL/GenBank/DDBJ databases">
        <authorList>
            <person name="de Groot N.N."/>
        </authorList>
    </citation>
    <scope>NUCLEOTIDE SEQUENCE [LARGE SCALE GENOMIC DNA]</scope>
    <source>
        <strain evidence="2 3">DSM 25186</strain>
    </source>
</reference>
<dbReference type="AlphaFoldDB" id="A0A1G9PH41"/>
<dbReference type="RefSeq" id="WP_089685753.1">
    <property type="nucleotide sequence ID" value="NZ_FNFO01000009.1"/>
</dbReference>
<organism evidence="2 3">
    <name type="scientific">Catalinimonas alkaloidigena</name>
    <dbReference type="NCBI Taxonomy" id="1075417"/>
    <lineage>
        <taxon>Bacteria</taxon>
        <taxon>Pseudomonadati</taxon>
        <taxon>Bacteroidota</taxon>
        <taxon>Cytophagia</taxon>
        <taxon>Cytophagales</taxon>
        <taxon>Catalimonadaceae</taxon>
        <taxon>Catalinimonas</taxon>
    </lineage>
</organism>
<dbReference type="InterPro" id="IPR025641">
    <property type="entry name" value="DUF4340"/>
</dbReference>
<proteinExistence type="predicted"/>